<evidence type="ECO:0000313" key="4">
    <source>
        <dbReference type="EMBL" id="KRH57986.1"/>
    </source>
</evidence>
<keyword evidence="2" id="KW-0067">ATP-binding</keyword>
<dbReference type="Gene3D" id="1.10.510.10">
    <property type="entry name" value="Transferase(Phosphotransferase) domain 1"/>
    <property type="match status" value="1"/>
</dbReference>
<reference evidence="4 5" key="1">
    <citation type="journal article" date="2010" name="Nature">
        <title>Genome sequence of the palaeopolyploid soybean.</title>
        <authorList>
            <person name="Schmutz J."/>
            <person name="Cannon S.B."/>
            <person name="Schlueter J."/>
            <person name="Ma J."/>
            <person name="Mitros T."/>
            <person name="Nelson W."/>
            <person name="Hyten D.L."/>
            <person name="Song Q."/>
            <person name="Thelen J.J."/>
            <person name="Cheng J."/>
            <person name="Xu D."/>
            <person name="Hellsten U."/>
            <person name="May G.D."/>
            <person name="Yu Y."/>
            <person name="Sakurai T."/>
            <person name="Umezawa T."/>
            <person name="Bhattacharyya M.K."/>
            <person name="Sandhu D."/>
            <person name="Valliyodan B."/>
            <person name="Lindquist E."/>
            <person name="Peto M."/>
            <person name="Grant D."/>
            <person name="Shu S."/>
            <person name="Goodstein D."/>
            <person name="Barry K."/>
            <person name="Futrell-Griggs M."/>
            <person name="Abernathy B."/>
            <person name="Du J."/>
            <person name="Tian Z."/>
            <person name="Zhu L."/>
            <person name="Gill N."/>
            <person name="Joshi T."/>
            <person name="Libault M."/>
            <person name="Sethuraman A."/>
            <person name="Zhang X.-C."/>
            <person name="Shinozaki K."/>
            <person name="Nguyen H.T."/>
            <person name="Wing R.A."/>
            <person name="Cregan P."/>
            <person name="Specht J."/>
            <person name="Grimwood J."/>
            <person name="Rokhsar D."/>
            <person name="Stacey G."/>
            <person name="Shoemaker R.C."/>
            <person name="Jackson S.A."/>
        </authorList>
    </citation>
    <scope>NUCLEOTIDE SEQUENCE</scope>
    <source>
        <strain evidence="5">cv. Williams 82</strain>
        <tissue evidence="4">Callus</tissue>
    </source>
</reference>
<accession>A0A0R0JYF2</accession>
<evidence type="ECO:0000256" key="2">
    <source>
        <dbReference type="ARBA" id="ARBA00022840"/>
    </source>
</evidence>
<dbReference type="PROSITE" id="PS50011">
    <property type="entry name" value="PROTEIN_KINASE_DOM"/>
    <property type="match status" value="1"/>
</dbReference>
<dbReference type="AlphaFoldDB" id="A0A0R0JYF2"/>
<evidence type="ECO:0000313" key="6">
    <source>
        <dbReference type="Proteomes" id="UP000008827"/>
    </source>
</evidence>
<keyword evidence="1" id="KW-0547">Nucleotide-binding</keyword>
<reference evidence="4" key="3">
    <citation type="submission" date="2018-07" db="EMBL/GenBank/DDBJ databases">
        <title>WGS assembly of Glycine max.</title>
        <authorList>
            <person name="Schmutz J."/>
            <person name="Cannon S."/>
            <person name="Schlueter J."/>
            <person name="Ma J."/>
            <person name="Mitros T."/>
            <person name="Nelson W."/>
            <person name="Hyten D."/>
            <person name="Song Q."/>
            <person name="Thelen J."/>
            <person name="Cheng J."/>
            <person name="Xu D."/>
            <person name="Hellsten U."/>
            <person name="May G."/>
            <person name="Yu Y."/>
            <person name="Sakurai T."/>
            <person name="Umezawa T."/>
            <person name="Bhattacharyya M."/>
            <person name="Sandhu D."/>
            <person name="Valliyodan B."/>
            <person name="Lindquist E."/>
            <person name="Peto M."/>
            <person name="Grant D."/>
            <person name="Shu S."/>
            <person name="Goodstein D."/>
            <person name="Barry K."/>
            <person name="Futrell-Griggs M."/>
            <person name="Abernathy B."/>
            <person name="Du J."/>
            <person name="Tian Z."/>
            <person name="Zhu L."/>
            <person name="Gill N."/>
            <person name="Joshi T."/>
            <person name="Libault M."/>
            <person name="Sethuraman A."/>
            <person name="Zhang X."/>
            <person name="Shinozaki K."/>
            <person name="Nguyen H."/>
            <person name="Wing R."/>
            <person name="Cregan P."/>
            <person name="Specht J."/>
            <person name="Grimwood J."/>
            <person name="Rokhsar D."/>
            <person name="Stacey G."/>
            <person name="Shoemaker R."/>
            <person name="Jackson S."/>
        </authorList>
    </citation>
    <scope>NUCLEOTIDE SEQUENCE</scope>
    <source>
        <tissue evidence="4">Callus</tissue>
    </source>
</reference>
<organism evidence="4">
    <name type="scientific">Glycine max</name>
    <name type="common">Soybean</name>
    <name type="synonym">Glycine hispida</name>
    <dbReference type="NCBI Taxonomy" id="3847"/>
    <lineage>
        <taxon>Eukaryota</taxon>
        <taxon>Viridiplantae</taxon>
        <taxon>Streptophyta</taxon>
        <taxon>Embryophyta</taxon>
        <taxon>Tracheophyta</taxon>
        <taxon>Spermatophyta</taxon>
        <taxon>Magnoliopsida</taxon>
        <taxon>eudicotyledons</taxon>
        <taxon>Gunneridae</taxon>
        <taxon>Pentapetalae</taxon>
        <taxon>rosids</taxon>
        <taxon>fabids</taxon>
        <taxon>Fabales</taxon>
        <taxon>Fabaceae</taxon>
        <taxon>Papilionoideae</taxon>
        <taxon>50 kb inversion clade</taxon>
        <taxon>NPAAA clade</taxon>
        <taxon>indigoferoid/millettioid clade</taxon>
        <taxon>Phaseoleae</taxon>
        <taxon>Glycine</taxon>
        <taxon>Glycine subgen. Soja</taxon>
    </lineage>
</organism>
<dbReference type="EMBL" id="CM000838">
    <property type="protein sequence ID" value="KRH57986.1"/>
    <property type="molecule type" value="Genomic_DNA"/>
</dbReference>
<reference evidence="5" key="2">
    <citation type="submission" date="2018-02" db="UniProtKB">
        <authorList>
            <consortium name="EnsemblPlants"/>
        </authorList>
    </citation>
    <scope>IDENTIFICATION</scope>
    <source>
        <strain evidence="5">Williams 82</strain>
    </source>
</reference>
<dbReference type="PANTHER" id="PTHR27001">
    <property type="entry name" value="OS01G0253100 PROTEIN"/>
    <property type="match status" value="1"/>
</dbReference>
<feature type="domain" description="Protein kinase" evidence="3">
    <location>
        <begin position="1"/>
        <end position="256"/>
    </location>
</feature>
<dbReference type="GO" id="GO:0005524">
    <property type="term" value="F:ATP binding"/>
    <property type="evidence" value="ECO:0007669"/>
    <property type="project" value="UniProtKB-KW"/>
</dbReference>
<evidence type="ECO:0000259" key="3">
    <source>
        <dbReference type="PROSITE" id="PS50011"/>
    </source>
</evidence>
<evidence type="ECO:0000256" key="1">
    <source>
        <dbReference type="ARBA" id="ARBA00022741"/>
    </source>
</evidence>
<dbReference type="GO" id="GO:0005886">
    <property type="term" value="C:plasma membrane"/>
    <property type="evidence" value="ECO:0000318"/>
    <property type="project" value="GO_Central"/>
</dbReference>
<dbReference type="InterPro" id="IPR011009">
    <property type="entry name" value="Kinase-like_dom_sf"/>
</dbReference>
<dbReference type="SMR" id="A0A0R0JYF2"/>
<dbReference type="SUPFAM" id="SSF56112">
    <property type="entry name" value="Protein kinase-like (PK-like)"/>
    <property type="match status" value="1"/>
</dbReference>
<gene>
    <name evidence="4" type="ORF">GLYMA_05G098500</name>
</gene>
<dbReference type="Pfam" id="PF00069">
    <property type="entry name" value="Pkinase"/>
    <property type="match status" value="1"/>
</dbReference>
<protein>
    <recommendedName>
        <fullName evidence="3">Protein kinase domain-containing protein</fullName>
    </recommendedName>
</protein>
<evidence type="ECO:0000313" key="5">
    <source>
        <dbReference type="EnsemblPlants" id="KRH57986"/>
    </source>
</evidence>
<dbReference type="GO" id="GO:0007165">
    <property type="term" value="P:signal transduction"/>
    <property type="evidence" value="ECO:0000318"/>
    <property type="project" value="GO_Central"/>
</dbReference>
<sequence length="256" mass="29150">MIDQTKADQLVQDKTQTQRRCHDDLLDGRQGEIILENSKSFACSICKSRCPNNAWTKDYNYEELLEATEGFSIENSLSEREHGPTIEGLLERQVKIQLFINARHKNMVMLLVLCTNKSQLTIVYEQQRQKVAMDTARGLKYLHGNNIIHGNIKPSNILLTHNFEPRIGDFDFGKVKHGPKKSSKDKSVWNSGYAAPEYVENGKVSNKTDVYSFGVVLLELIYYYANECRMSLSAMIGLLLVDQKVMASNFGNNKYS</sequence>
<proteinExistence type="predicted"/>
<dbReference type="GO" id="GO:0004672">
    <property type="term" value="F:protein kinase activity"/>
    <property type="evidence" value="ECO:0000318"/>
    <property type="project" value="GO_Central"/>
</dbReference>
<dbReference type="InterPro" id="IPR000719">
    <property type="entry name" value="Prot_kinase_dom"/>
</dbReference>
<dbReference type="Gramene" id="KRH57986">
    <property type="protein sequence ID" value="KRH57986"/>
    <property type="gene ID" value="GLYMA_05G098500"/>
</dbReference>
<keyword evidence="6" id="KW-1185">Reference proteome</keyword>
<dbReference type="Proteomes" id="UP000008827">
    <property type="component" value="Chromosome 5"/>
</dbReference>
<name>A0A0R0JYF2_SOYBN</name>
<dbReference type="PANTHER" id="PTHR27001:SF721">
    <property type="entry name" value="DUAL-SPECIFICITY KINASE DOMAIN PROTEIN"/>
    <property type="match status" value="1"/>
</dbReference>
<dbReference type="InParanoid" id="A0A0R0JYF2"/>
<dbReference type="EnsemblPlants" id="KRH57986">
    <property type="protein sequence ID" value="KRH57986"/>
    <property type="gene ID" value="GLYMA_05G098500"/>
</dbReference>